<dbReference type="AlphaFoldDB" id="A0AAW5SFA2"/>
<dbReference type="RefSeq" id="WP_064412008.1">
    <property type="nucleotide sequence ID" value="NZ_BCTA01000021.1"/>
</dbReference>
<dbReference type="Proteomes" id="UP001207528">
    <property type="component" value="Unassembled WGS sequence"/>
</dbReference>
<name>A0AAW5SFA2_MYCNV</name>
<feature type="signal peptide" evidence="1">
    <location>
        <begin position="1"/>
        <end position="25"/>
    </location>
</feature>
<accession>A0AAW5SFA2</accession>
<proteinExistence type="predicted"/>
<evidence type="ECO:0008006" key="4">
    <source>
        <dbReference type="Google" id="ProtNLM"/>
    </source>
</evidence>
<comment type="caution">
    <text evidence="2">The sequence shown here is derived from an EMBL/GenBank/DDBJ whole genome shotgun (WGS) entry which is preliminary data.</text>
</comment>
<evidence type="ECO:0000313" key="2">
    <source>
        <dbReference type="EMBL" id="MCV7022504.1"/>
    </source>
</evidence>
<gene>
    <name evidence="2" type="ORF">H7I77_03945</name>
</gene>
<organism evidence="2 3">
    <name type="scientific">Mycolicibacterium novocastrense</name>
    <name type="common">Mycobacterium novocastrense</name>
    <dbReference type="NCBI Taxonomy" id="59813"/>
    <lineage>
        <taxon>Bacteria</taxon>
        <taxon>Bacillati</taxon>
        <taxon>Actinomycetota</taxon>
        <taxon>Actinomycetes</taxon>
        <taxon>Mycobacteriales</taxon>
        <taxon>Mycobacteriaceae</taxon>
        <taxon>Mycolicibacterium</taxon>
    </lineage>
</organism>
<dbReference type="EMBL" id="JACKTI010000019">
    <property type="protein sequence ID" value="MCV7022504.1"/>
    <property type="molecule type" value="Genomic_DNA"/>
</dbReference>
<evidence type="ECO:0000256" key="1">
    <source>
        <dbReference type="SAM" id="SignalP"/>
    </source>
</evidence>
<keyword evidence="1" id="KW-0732">Signal</keyword>
<evidence type="ECO:0000313" key="3">
    <source>
        <dbReference type="Proteomes" id="UP001207528"/>
    </source>
</evidence>
<feature type="chain" id="PRO_5043711651" description="Secreted protein" evidence="1">
    <location>
        <begin position="26"/>
        <end position="75"/>
    </location>
</feature>
<protein>
    <recommendedName>
        <fullName evidence="4">Secreted protein</fullName>
    </recommendedName>
</protein>
<sequence length="75" mass="7836">MKRMIAAGTLALGGLLALGVGVAHADEVQVEGGYSTLEACNVDGPNVEIAQGDANYGHWDCRQGGDGLWYVWLSS</sequence>
<reference evidence="2" key="1">
    <citation type="submission" date="2020-07" db="EMBL/GenBank/DDBJ databases">
        <authorList>
            <person name="Pettersson B.M.F."/>
            <person name="Behra P.R.K."/>
            <person name="Ramesh M."/>
            <person name="Das S."/>
            <person name="Dasgupta S."/>
            <person name="Kirsebom L.A."/>
        </authorList>
    </citation>
    <scope>NUCLEOTIDE SEQUENCE</scope>
    <source>
        <strain evidence="2">DSM 44203</strain>
    </source>
</reference>
<reference evidence="2" key="2">
    <citation type="journal article" date="2022" name="BMC Genomics">
        <title>Comparative genome analysis of mycobacteria focusing on tRNA and non-coding RNA.</title>
        <authorList>
            <person name="Behra P.R.K."/>
            <person name="Pettersson B.M.F."/>
            <person name="Ramesh M."/>
            <person name="Das S."/>
            <person name="Dasgupta S."/>
            <person name="Kirsebom L.A."/>
        </authorList>
    </citation>
    <scope>NUCLEOTIDE SEQUENCE</scope>
    <source>
        <strain evidence="2">DSM 44203</strain>
    </source>
</reference>